<evidence type="ECO:0000313" key="2">
    <source>
        <dbReference type="EMBL" id="KHD96951.1"/>
    </source>
</evidence>
<comment type="caution">
    <text evidence="2">The sequence shown here is derived from an EMBL/GenBank/DDBJ whole genome shotgun (WGS) entry which is preliminary data.</text>
</comment>
<dbReference type="Proteomes" id="UP000030466">
    <property type="component" value="Unassembled WGS sequence"/>
</dbReference>
<sequence length="216" mass="22988">MADSVRQVPEKYGPVRAVLRPRLGSYGRRLLSCLGPLLVVVVLVLFLWARRPAPGVAAVVLALVLVAAAACWVRLRPVLVVRTDSHVLRSRTVGFAATPLAEVEHVVTVGALHRAAGAPRSDARPHLWAAGRSGRRVLGLDGAVWDARALEDVAVALGAPRTHLERATAREAAARWPRLVPWGLRHPRLRSAASSAGLLAVLALVGWFSLGLPGTG</sequence>
<keyword evidence="1" id="KW-0472">Membrane</keyword>
<feature type="transmembrane region" description="Helical" evidence="1">
    <location>
        <begin position="192"/>
        <end position="210"/>
    </location>
</feature>
<organism evidence="2 3">
    <name type="scientific">Kocuria rosea subsp. polaris</name>
    <dbReference type="NCBI Taxonomy" id="136273"/>
    <lineage>
        <taxon>Bacteria</taxon>
        <taxon>Bacillati</taxon>
        <taxon>Actinomycetota</taxon>
        <taxon>Actinomycetes</taxon>
        <taxon>Micrococcales</taxon>
        <taxon>Micrococcaceae</taxon>
        <taxon>Kocuria</taxon>
    </lineage>
</organism>
<dbReference type="EMBL" id="JSUH01000011">
    <property type="protein sequence ID" value="KHD96951.1"/>
    <property type="molecule type" value="Genomic_DNA"/>
</dbReference>
<dbReference type="AlphaFoldDB" id="A0A0A6VQP4"/>
<dbReference type="RefSeq" id="WP_035928227.1">
    <property type="nucleotide sequence ID" value="NZ_JSUH01000011.1"/>
</dbReference>
<evidence type="ECO:0008006" key="4">
    <source>
        <dbReference type="Google" id="ProtNLM"/>
    </source>
</evidence>
<evidence type="ECO:0000313" key="3">
    <source>
        <dbReference type="Proteomes" id="UP000030466"/>
    </source>
</evidence>
<keyword evidence="1" id="KW-1133">Transmembrane helix</keyword>
<keyword evidence="1" id="KW-0812">Transmembrane</keyword>
<feature type="transmembrane region" description="Helical" evidence="1">
    <location>
        <begin position="30"/>
        <end position="49"/>
    </location>
</feature>
<dbReference type="OrthoDB" id="4878959at2"/>
<name>A0A0A6VQP4_KOCRO</name>
<accession>A0A0A6VQP4</accession>
<keyword evidence="3" id="KW-1185">Reference proteome</keyword>
<evidence type="ECO:0000256" key="1">
    <source>
        <dbReference type="SAM" id="Phobius"/>
    </source>
</evidence>
<gene>
    <name evidence="2" type="ORF">GY22_12590</name>
</gene>
<protein>
    <recommendedName>
        <fullName evidence="4">PH domain-containing protein</fullName>
    </recommendedName>
</protein>
<proteinExistence type="predicted"/>
<reference evidence="2 3" key="1">
    <citation type="journal article" date="2003" name="Int. J. Syst. Evol. Microbiol.">
        <title>Kocuria polaris sp. nov., an orange-pigmented psychrophilic bacterium isolated from an Antarctic cyanobacterial mat sample.</title>
        <authorList>
            <person name="Reddy G.S."/>
            <person name="Prakash J.S."/>
            <person name="Prabahar V."/>
            <person name="Matsumoto G.I."/>
            <person name="Stackebrandt E."/>
            <person name="Shivaji S."/>
        </authorList>
    </citation>
    <scope>NUCLEOTIDE SEQUENCE [LARGE SCALE GENOMIC DNA]</scope>
    <source>
        <strain evidence="2 3">CMS 76or</strain>
    </source>
</reference>
<feature type="transmembrane region" description="Helical" evidence="1">
    <location>
        <begin position="55"/>
        <end position="75"/>
    </location>
</feature>